<dbReference type="InParanoid" id="A0A6P9A016"/>
<reference evidence="5" key="1">
    <citation type="submission" date="2025-08" db="UniProtKB">
        <authorList>
            <consortium name="RefSeq"/>
        </authorList>
    </citation>
    <scope>IDENTIFICATION</scope>
    <source>
        <tissue evidence="5">Total insect</tissue>
    </source>
</reference>
<dbReference type="KEGG" id="tpal:117651054"/>
<dbReference type="InterPro" id="IPR048365">
    <property type="entry name" value="TNP-like_RNaseH_N"/>
</dbReference>
<gene>
    <name evidence="5" type="primary">LOC117651054</name>
</gene>
<dbReference type="RefSeq" id="XP_034250664.1">
    <property type="nucleotide sequence ID" value="XM_034394773.1"/>
</dbReference>
<sequence>MAGKRKAFKDITNTPQTPQTPRLIFVVKKPRLIQVEEPPEDTDHTEGPALLLDEESGLFVSSPLTSAPTLETPRLILPNKHHLIAEKNVNEAENLSSNDSLDGMILDETTGDFVESPSSNFTIPYDNTCAIIDRVLELEAIVARQKAELNRREGMLQQCEREILEEIIAEQEERMSQMTTDLHAAEEKIKRLEQELLDITGGEFGKKIDKYRKAEAKLNEKLQNLEKRLSPTQIKALQRNSTRGLVWGIGEIRDGLILKMKCGTSGYEAWVQYLPILPAVRTLQKNVQHVVFRPGMILHAVFDMLEVLGNVMPDIERDCQLVCDEMQLEPTPKFDLSLGEKVGDATLPGHEGKANKALLFLLAGITARWKLSVRVEFTNKKAEKYKNTNHTGIVYKEIIDEIILKCESVGLRVSNVTTDMGADNLACWRAYGITANKRSVCCSFQNPVRPEAQVIVLPDVVHVMKNTKAMLETNGTIELPSDVVKEAGLTSPIVDYKHIEDLHEYERDNELKVAFRRLREDNIHTKKHFKKMNVGTAKAVLCHRTGVGLKVLSEEKDDPSYNTTAWFILLLNTFFTLATARHKGLAISKENMGAFEKAVAIIKQVSYIFANMKVGNGDWKPVQRGVMVLCTGYLRCEIADRGPSNG</sequence>
<proteinExistence type="predicted"/>
<keyword evidence="4" id="KW-1185">Reference proteome</keyword>
<dbReference type="Pfam" id="PF21787">
    <property type="entry name" value="TNP-like_RNaseH_N"/>
    <property type="match status" value="1"/>
</dbReference>
<dbReference type="Pfam" id="PF21788">
    <property type="entry name" value="TNP-like_GBD"/>
    <property type="match status" value="1"/>
</dbReference>
<feature type="domain" description="Transposable element P transposase-like GTP-binding insertion" evidence="3">
    <location>
        <begin position="492"/>
        <end position="581"/>
    </location>
</feature>
<evidence type="ECO:0000256" key="1">
    <source>
        <dbReference type="SAM" id="Coils"/>
    </source>
</evidence>
<accession>A0A6P9A016</accession>
<protein>
    <submittedName>
        <fullName evidence="5">Uncharacterized protein LOC117651054</fullName>
    </submittedName>
</protein>
<evidence type="ECO:0000313" key="4">
    <source>
        <dbReference type="Proteomes" id="UP000515158"/>
    </source>
</evidence>
<keyword evidence="1" id="KW-0175">Coiled coil</keyword>
<dbReference type="InterPro" id="IPR048366">
    <property type="entry name" value="TNP-like_GBD"/>
</dbReference>
<organism evidence="5">
    <name type="scientific">Thrips palmi</name>
    <name type="common">Melon thrips</name>
    <dbReference type="NCBI Taxonomy" id="161013"/>
    <lineage>
        <taxon>Eukaryota</taxon>
        <taxon>Metazoa</taxon>
        <taxon>Ecdysozoa</taxon>
        <taxon>Arthropoda</taxon>
        <taxon>Hexapoda</taxon>
        <taxon>Insecta</taxon>
        <taxon>Pterygota</taxon>
        <taxon>Neoptera</taxon>
        <taxon>Paraneoptera</taxon>
        <taxon>Thysanoptera</taxon>
        <taxon>Terebrantia</taxon>
        <taxon>Thripoidea</taxon>
        <taxon>Thripidae</taxon>
        <taxon>Thrips</taxon>
    </lineage>
</organism>
<evidence type="ECO:0000313" key="5">
    <source>
        <dbReference type="RefSeq" id="XP_034250664.1"/>
    </source>
</evidence>
<evidence type="ECO:0000259" key="3">
    <source>
        <dbReference type="Pfam" id="PF21788"/>
    </source>
</evidence>
<evidence type="ECO:0000259" key="2">
    <source>
        <dbReference type="Pfam" id="PF21787"/>
    </source>
</evidence>
<feature type="coiled-coil region" evidence="1">
    <location>
        <begin position="142"/>
        <end position="228"/>
    </location>
</feature>
<dbReference type="AlphaFoldDB" id="A0A6P9A016"/>
<feature type="domain" description="Transposable element P transposase-like RNase H" evidence="2">
    <location>
        <begin position="298"/>
        <end position="432"/>
    </location>
</feature>
<dbReference type="GeneID" id="117651054"/>
<dbReference type="Proteomes" id="UP000515158">
    <property type="component" value="Unplaced"/>
</dbReference>
<name>A0A6P9A016_THRPL</name>
<dbReference type="OrthoDB" id="6624120at2759"/>